<sequence length="100" mass="11291">MDLLLIAICILGFVCLLSLHEAGKAHEWMSDYNNQRKFRKAFGQEGIHVIFHDYDRTVSVSFSGKGASYSGLLSWTKACALYESHPQGHGLRKTLTEIFK</sequence>
<evidence type="ECO:0000313" key="1">
    <source>
        <dbReference type="EMBL" id="AFH21021.1"/>
    </source>
</evidence>
<dbReference type="GeneID" id="18562979"/>
<name>M1F2B7_9CAUD</name>
<dbReference type="EMBL" id="JQ691611">
    <property type="protein sequence ID" value="AFH21021.1"/>
    <property type="molecule type" value="Genomic_DNA"/>
</dbReference>
<dbReference type="RefSeq" id="YP_009015099.1">
    <property type="nucleotide sequence ID" value="NC_023717.1"/>
</dbReference>
<reference evidence="1 2" key="1">
    <citation type="submission" date="2012-02" db="EMBL/GenBank/DDBJ databases">
        <title>Complete Genome Sequence of Cronobacter sakazakii Bacteriophage CR9.</title>
        <authorList>
            <person name="Shin H."/>
            <person name="Lee J.-H."/>
            <person name="Kim Y."/>
            <person name="Ryu S."/>
        </authorList>
    </citation>
    <scope>NUCLEOTIDE SEQUENCE [LARGE SCALE GENOMIC DNA]</scope>
</reference>
<accession>M1F2B7</accession>
<gene>
    <name evidence="1" type="ORF">CR9_137</name>
</gene>
<protein>
    <submittedName>
        <fullName evidence="1">Uncharacterized protein</fullName>
    </submittedName>
</protein>
<dbReference type="KEGG" id="vg:18562979"/>
<proteinExistence type="predicted"/>
<evidence type="ECO:0000313" key="2">
    <source>
        <dbReference type="Proteomes" id="UP000011829"/>
    </source>
</evidence>
<organism evidence="1 2">
    <name type="scientific">Cronobacter phage CR9</name>
    <dbReference type="NCBI Taxonomy" id="1162290"/>
    <lineage>
        <taxon>Viruses</taxon>
        <taxon>Duplodnaviria</taxon>
        <taxon>Heunggongvirae</taxon>
        <taxon>Uroviricota</taxon>
        <taxon>Caudoviricetes</taxon>
        <taxon>Vequintavirinae</taxon>
        <taxon>Certrevirus</taxon>
        <taxon>Certrevirus CR9</taxon>
    </lineage>
</organism>
<keyword evidence="2" id="KW-1185">Reference proteome</keyword>
<dbReference type="Proteomes" id="UP000011829">
    <property type="component" value="Segment"/>
</dbReference>